<sequence>MKPRTAAGRARRSGIVSIARSMVRDRGHAYPAEVIAAAAAAGLKPSQADVKAALTRAGMYRR</sequence>
<gene>
    <name evidence="1" type="ORF">CP976_06780</name>
</gene>
<dbReference type="KEGG" id="scoe:CP976_06780"/>
<evidence type="ECO:0000313" key="2">
    <source>
        <dbReference type="Proteomes" id="UP000326598"/>
    </source>
</evidence>
<protein>
    <submittedName>
        <fullName evidence="1">Uncharacterized protein</fullName>
    </submittedName>
</protein>
<evidence type="ECO:0000313" key="1">
    <source>
        <dbReference type="EMBL" id="QEV23876.1"/>
    </source>
</evidence>
<organism evidence="1 2">
    <name type="scientific">Streptomyces coeruleorubidus</name>
    <dbReference type="NCBI Taxonomy" id="116188"/>
    <lineage>
        <taxon>Bacteria</taxon>
        <taxon>Bacillati</taxon>
        <taxon>Actinomycetota</taxon>
        <taxon>Actinomycetes</taxon>
        <taxon>Kitasatosporales</taxon>
        <taxon>Streptomycetaceae</taxon>
        <taxon>Streptomyces</taxon>
    </lineage>
</organism>
<dbReference type="RefSeq" id="WP_150479500.1">
    <property type="nucleotide sequence ID" value="NZ_BMTB01000010.1"/>
</dbReference>
<dbReference type="AlphaFoldDB" id="A0A5J6HUH3"/>
<name>A0A5J6HUH3_STRC4</name>
<reference evidence="1 2" key="1">
    <citation type="submission" date="2017-09" db="EMBL/GenBank/DDBJ databases">
        <authorList>
            <person name="Lee N."/>
            <person name="Cho B.-K."/>
        </authorList>
    </citation>
    <scope>NUCLEOTIDE SEQUENCE [LARGE SCALE GENOMIC DNA]</scope>
    <source>
        <strain evidence="1 2">ATCC 13740</strain>
    </source>
</reference>
<proteinExistence type="predicted"/>
<dbReference type="EMBL" id="CP023694">
    <property type="protein sequence ID" value="QEV23876.1"/>
    <property type="molecule type" value="Genomic_DNA"/>
</dbReference>
<accession>A0A5J6HUH3</accession>
<dbReference type="Proteomes" id="UP000326598">
    <property type="component" value="Chromosome"/>
</dbReference>
<dbReference type="GeneID" id="91415791"/>